<organism evidence="3 4">
    <name type="scientific">Blyttiomyces helicus</name>
    <dbReference type="NCBI Taxonomy" id="388810"/>
    <lineage>
        <taxon>Eukaryota</taxon>
        <taxon>Fungi</taxon>
        <taxon>Fungi incertae sedis</taxon>
        <taxon>Chytridiomycota</taxon>
        <taxon>Chytridiomycota incertae sedis</taxon>
        <taxon>Chytridiomycetes</taxon>
        <taxon>Chytridiomycetes incertae sedis</taxon>
        <taxon>Blyttiomyces</taxon>
    </lineage>
</organism>
<accession>A0A4P9W8P5</accession>
<dbReference type="PANTHER" id="PTHR11638:SF18">
    <property type="entry name" value="HEAT SHOCK PROTEIN 104"/>
    <property type="match status" value="1"/>
</dbReference>
<dbReference type="PANTHER" id="PTHR11638">
    <property type="entry name" value="ATP-DEPENDENT CLP PROTEASE"/>
    <property type="match status" value="1"/>
</dbReference>
<dbReference type="GO" id="GO:0034605">
    <property type="term" value="P:cellular response to heat"/>
    <property type="evidence" value="ECO:0007669"/>
    <property type="project" value="TreeGrafter"/>
</dbReference>
<dbReference type="InterPro" id="IPR027417">
    <property type="entry name" value="P-loop_NTPase"/>
</dbReference>
<dbReference type="GO" id="GO:0005737">
    <property type="term" value="C:cytoplasm"/>
    <property type="evidence" value="ECO:0007669"/>
    <property type="project" value="TreeGrafter"/>
</dbReference>
<dbReference type="AlphaFoldDB" id="A0A4P9W8P5"/>
<evidence type="ECO:0000256" key="1">
    <source>
        <dbReference type="ARBA" id="ARBA00022741"/>
    </source>
</evidence>
<evidence type="ECO:0000256" key="2">
    <source>
        <dbReference type="ARBA" id="ARBA00022840"/>
    </source>
</evidence>
<dbReference type="Proteomes" id="UP000269721">
    <property type="component" value="Unassembled WGS sequence"/>
</dbReference>
<evidence type="ECO:0000313" key="4">
    <source>
        <dbReference type="Proteomes" id="UP000269721"/>
    </source>
</evidence>
<name>A0A4P9W8P5_9FUNG</name>
<dbReference type="SUPFAM" id="SSF52540">
    <property type="entry name" value="P-loop containing nucleoside triphosphate hydrolases"/>
    <property type="match status" value="1"/>
</dbReference>
<dbReference type="Gene3D" id="3.40.50.300">
    <property type="entry name" value="P-loop containing nucleotide triphosphate hydrolases"/>
    <property type="match status" value="1"/>
</dbReference>
<dbReference type="InterPro" id="IPR050130">
    <property type="entry name" value="ClpA_ClpB"/>
</dbReference>
<dbReference type="GO" id="GO:0016887">
    <property type="term" value="F:ATP hydrolysis activity"/>
    <property type="evidence" value="ECO:0007669"/>
    <property type="project" value="TreeGrafter"/>
</dbReference>
<keyword evidence="1" id="KW-0547">Nucleotide-binding</keyword>
<dbReference type="OrthoDB" id="47330at2759"/>
<sequence>MDFGFRLICKALGHASDATTRSAGSFKFSPQDQVQPGIVGEPGVGKTAIVGGRAQRIVALKKDAAGDIILLINVFYIVLGAGECEGSMDAANLIKLMLARGKLHLICRRGRGLLPATPACQRWRTLGQRHNFYPSRHPRERPNKRVE</sequence>
<keyword evidence="2" id="KW-0067">ATP-binding</keyword>
<evidence type="ECO:0000313" key="3">
    <source>
        <dbReference type="EMBL" id="RKO88734.1"/>
    </source>
</evidence>
<proteinExistence type="predicted"/>
<dbReference type="EMBL" id="KZ996515">
    <property type="protein sequence ID" value="RKO88734.1"/>
    <property type="molecule type" value="Genomic_DNA"/>
</dbReference>
<dbReference type="GO" id="GO:0005524">
    <property type="term" value="F:ATP binding"/>
    <property type="evidence" value="ECO:0007669"/>
    <property type="project" value="UniProtKB-KW"/>
</dbReference>
<protein>
    <submittedName>
        <fullName evidence="3">Uncharacterized protein</fullName>
    </submittedName>
</protein>
<gene>
    <name evidence="3" type="ORF">BDK51DRAFT_38984</name>
</gene>
<reference evidence="4" key="1">
    <citation type="journal article" date="2018" name="Nat. Microbiol.">
        <title>Leveraging single-cell genomics to expand the fungal tree of life.</title>
        <authorList>
            <person name="Ahrendt S.R."/>
            <person name="Quandt C.A."/>
            <person name="Ciobanu D."/>
            <person name="Clum A."/>
            <person name="Salamov A."/>
            <person name="Andreopoulos B."/>
            <person name="Cheng J.F."/>
            <person name="Woyke T."/>
            <person name="Pelin A."/>
            <person name="Henrissat B."/>
            <person name="Reynolds N.K."/>
            <person name="Benny G.L."/>
            <person name="Smith M.E."/>
            <person name="James T.Y."/>
            <person name="Grigoriev I.V."/>
        </authorList>
    </citation>
    <scope>NUCLEOTIDE SEQUENCE [LARGE SCALE GENOMIC DNA]</scope>
</reference>
<keyword evidence="4" id="KW-1185">Reference proteome</keyword>